<protein>
    <recommendedName>
        <fullName evidence="2">LysR substrate-binding domain-containing protein</fullName>
    </recommendedName>
</protein>
<accession>A0AB33KLS2</accession>
<dbReference type="EMBL" id="AP035884">
    <property type="protein sequence ID" value="BFP56083.1"/>
    <property type="molecule type" value="Genomic_DNA"/>
</dbReference>
<dbReference type="AlphaFoldDB" id="A0AB33KLS2"/>
<dbReference type="KEGG" id="stcm:SCMC78_58900"/>
<gene>
    <name evidence="1" type="ORF">SCMC78_58900</name>
</gene>
<reference evidence="1" key="1">
    <citation type="submission" date="2024-07" db="EMBL/GenBank/DDBJ databases">
        <title>Complete genome sequences of cellulolytic bacteria, Kitasatospora sp. CMC57 and Streptomyces sp. CMC78, isolated from Japanese agricultural soil.</title>
        <authorList>
            <person name="Hashimoto T."/>
            <person name="Ito M."/>
            <person name="Iwamoto M."/>
            <person name="Fukahori D."/>
            <person name="Shoda T."/>
            <person name="Sakoda M."/>
            <person name="Morohoshi T."/>
            <person name="Mitsuboshi M."/>
            <person name="Nishizawa T."/>
        </authorList>
    </citation>
    <scope>NUCLEOTIDE SEQUENCE</scope>
    <source>
        <strain evidence="1">CMC78</strain>
    </source>
</reference>
<sequence>MGKLMVAEGLGVTVLPDYSVVGDPLERTGAITCRPLAGDATTVLLVVQRSRTGSVSRAARDLHRIFVERSEEHRSGGRVPHGSPGDL</sequence>
<proteinExistence type="predicted"/>
<evidence type="ECO:0008006" key="2">
    <source>
        <dbReference type="Google" id="ProtNLM"/>
    </source>
</evidence>
<dbReference type="Gene3D" id="3.40.190.10">
    <property type="entry name" value="Periplasmic binding protein-like II"/>
    <property type="match status" value="2"/>
</dbReference>
<name>A0AB33KLS2_9ACTN</name>
<evidence type="ECO:0000313" key="1">
    <source>
        <dbReference type="EMBL" id="BFP56083.1"/>
    </source>
</evidence>
<organism evidence="1">
    <name type="scientific">Streptomyces sp. CMC78</name>
    <dbReference type="NCBI Taxonomy" id="3231512"/>
    <lineage>
        <taxon>Bacteria</taxon>
        <taxon>Bacillati</taxon>
        <taxon>Actinomycetota</taxon>
        <taxon>Actinomycetes</taxon>
        <taxon>Kitasatosporales</taxon>
        <taxon>Streptomycetaceae</taxon>
        <taxon>Streptomyces</taxon>
    </lineage>
</organism>